<organism evidence="1 2">
    <name type="scientific">Aliiruegeria haliotis</name>
    <dbReference type="NCBI Taxonomy" id="1280846"/>
    <lineage>
        <taxon>Bacteria</taxon>
        <taxon>Pseudomonadati</taxon>
        <taxon>Pseudomonadota</taxon>
        <taxon>Alphaproteobacteria</taxon>
        <taxon>Rhodobacterales</taxon>
        <taxon>Roseobacteraceae</taxon>
        <taxon>Aliiruegeria</taxon>
    </lineage>
</organism>
<accession>A0A2T0RUS2</accession>
<dbReference type="EMBL" id="PVTD01000002">
    <property type="protein sequence ID" value="PRY24897.1"/>
    <property type="molecule type" value="Genomic_DNA"/>
</dbReference>
<proteinExistence type="predicted"/>
<sequence>MAKTQSLSKKTPPEGANCAPVNVHCTRLFGERNLPSLSNDYVDARFERSEAEFKGNCFVGERSILGLVSKRFLGDRS</sequence>
<comment type="caution">
    <text evidence="1">The sequence shown here is derived from an EMBL/GenBank/DDBJ whole genome shotgun (WGS) entry which is preliminary data.</text>
</comment>
<reference evidence="1 2" key="1">
    <citation type="submission" date="2018-03" db="EMBL/GenBank/DDBJ databases">
        <title>Genomic Encyclopedia of Archaeal and Bacterial Type Strains, Phase II (KMG-II): from individual species to whole genera.</title>
        <authorList>
            <person name="Goeker M."/>
        </authorList>
    </citation>
    <scope>NUCLEOTIDE SEQUENCE [LARGE SCALE GENOMIC DNA]</scope>
    <source>
        <strain evidence="1 2">DSM 29328</strain>
    </source>
</reference>
<keyword evidence="2" id="KW-1185">Reference proteome</keyword>
<gene>
    <name evidence="1" type="ORF">CLV78_10269</name>
</gene>
<protein>
    <submittedName>
        <fullName evidence="1">Uncharacterized protein</fullName>
    </submittedName>
</protein>
<evidence type="ECO:0000313" key="1">
    <source>
        <dbReference type="EMBL" id="PRY24897.1"/>
    </source>
</evidence>
<evidence type="ECO:0000313" key="2">
    <source>
        <dbReference type="Proteomes" id="UP000239480"/>
    </source>
</evidence>
<name>A0A2T0RUS2_9RHOB</name>
<dbReference type="Proteomes" id="UP000239480">
    <property type="component" value="Unassembled WGS sequence"/>
</dbReference>
<dbReference type="AlphaFoldDB" id="A0A2T0RUS2"/>